<evidence type="ECO:0000313" key="5">
    <source>
        <dbReference type="Proteomes" id="UP000182062"/>
    </source>
</evidence>
<dbReference type="OrthoDB" id="9788468at2"/>
<dbReference type="GO" id="GO:0046491">
    <property type="term" value="P:L-methylmalonyl-CoA metabolic process"/>
    <property type="evidence" value="ECO:0007669"/>
    <property type="project" value="TreeGrafter"/>
</dbReference>
<dbReference type="InterPro" id="IPR051785">
    <property type="entry name" value="MMCE/EMCE_epimerase"/>
</dbReference>
<dbReference type="NCBIfam" id="TIGR03081">
    <property type="entry name" value="metmalonyl_epim"/>
    <property type="match status" value="1"/>
</dbReference>
<dbReference type="Pfam" id="PF13669">
    <property type="entry name" value="Glyoxalase_4"/>
    <property type="match status" value="1"/>
</dbReference>
<comment type="caution">
    <text evidence="4">The sequence shown here is derived from an EMBL/GenBank/DDBJ whole genome shotgun (WGS) entry which is preliminary data.</text>
</comment>
<dbReference type="PROSITE" id="PS51819">
    <property type="entry name" value="VOC"/>
    <property type="match status" value="1"/>
</dbReference>
<dbReference type="InterPro" id="IPR037523">
    <property type="entry name" value="VOC_core"/>
</dbReference>
<dbReference type="GO" id="GO:0046872">
    <property type="term" value="F:metal ion binding"/>
    <property type="evidence" value="ECO:0007669"/>
    <property type="project" value="UniProtKB-KW"/>
</dbReference>
<organism evidence="4 5">
    <name type="scientific">Rossellomorea aquimaris</name>
    <dbReference type="NCBI Taxonomy" id="189382"/>
    <lineage>
        <taxon>Bacteria</taxon>
        <taxon>Bacillati</taxon>
        <taxon>Bacillota</taxon>
        <taxon>Bacilli</taxon>
        <taxon>Bacillales</taxon>
        <taxon>Bacillaceae</taxon>
        <taxon>Rossellomorea</taxon>
    </lineage>
</organism>
<dbReference type="InterPro" id="IPR017515">
    <property type="entry name" value="MeMalonyl-CoA_epimerase"/>
</dbReference>
<dbReference type="GO" id="GO:0004493">
    <property type="term" value="F:methylmalonyl-CoA epimerase activity"/>
    <property type="evidence" value="ECO:0007669"/>
    <property type="project" value="TreeGrafter"/>
</dbReference>
<proteinExistence type="inferred from homology"/>
<evidence type="ECO:0000256" key="1">
    <source>
        <dbReference type="ARBA" id="ARBA00009308"/>
    </source>
</evidence>
<keyword evidence="2" id="KW-0479">Metal-binding</keyword>
<dbReference type="CDD" id="cd07249">
    <property type="entry name" value="MMCE"/>
    <property type="match status" value="1"/>
</dbReference>
<dbReference type="EMBL" id="MINN01000085">
    <property type="protein sequence ID" value="OIU71131.1"/>
    <property type="molecule type" value="Genomic_DNA"/>
</dbReference>
<gene>
    <name evidence="4" type="ORF">BHE18_08795</name>
</gene>
<dbReference type="SUPFAM" id="SSF54593">
    <property type="entry name" value="Glyoxalase/Bleomycin resistance protein/Dihydroxybiphenyl dioxygenase"/>
    <property type="match status" value="1"/>
</dbReference>
<dbReference type="PANTHER" id="PTHR43048:SF3">
    <property type="entry name" value="METHYLMALONYL-COA EPIMERASE, MITOCHONDRIAL"/>
    <property type="match status" value="1"/>
</dbReference>
<reference evidence="4 5" key="1">
    <citation type="submission" date="2016-09" db="EMBL/GenBank/DDBJ databases">
        <title>Bacillus aquimaris SAMM genome sequence reveals colonization and biosurfactant production capacities.</title>
        <authorList>
            <person name="Waghmode S.R."/>
            <person name="Suryavanshi M.V."/>
        </authorList>
    </citation>
    <scope>NUCLEOTIDE SEQUENCE [LARGE SCALE GENOMIC DNA]</scope>
    <source>
        <strain evidence="4 5">SAMM</strain>
    </source>
</reference>
<dbReference type="InterPro" id="IPR029068">
    <property type="entry name" value="Glyas_Bleomycin-R_OHBP_Dase"/>
</dbReference>
<dbReference type="Proteomes" id="UP000182062">
    <property type="component" value="Unassembled WGS sequence"/>
</dbReference>
<dbReference type="AlphaFoldDB" id="A0A1J6WSD0"/>
<sequence>MNRVDHIGIAVSSIEHVLPFYEQTLGLKLLKMEEVASQGVKVAFIDGGNIKLELLEPLHNESPVAKFIEKRGEGIHHVAFGVQGIEDRLAELKEKGVKMINESPKQGAGGAMVAFMHPKSSHGVLYELCDKSNTKEDLA</sequence>
<evidence type="ECO:0000259" key="3">
    <source>
        <dbReference type="PROSITE" id="PS51819"/>
    </source>
</evidence>
<dbReference type="PANTHER" id="PTHR43048">
    <property type="entry name" value="METHYLMALONYL-COA EPIMERASE"/>
    <property type="match status" value="1"/>
</dbReference>
<evidence type="ECO:0000256" key="2">
    <source>
        <dbReference type="ARBA" id="ARBA00022723"/>
    </source>
</evidence>
<accession>A0A1J6WSD0</accession>
<comment type="similarity">
    <text evidence="1">Belongs to the methylmalonyl-CoA epimerase family.</text>
</comment>
<keyword evidence="5" id="KW-1185">Reference proteome</keyword>
<protein>
    <submittedName>
        <fullName evidence="4">Methylmalonyl-CoA epimerase</fullName>
    </submittedName>
</protein>
<name>A0A1J6WSD0_9BACI</name>
<feature type="domain" description="VOC" evidence="3">
    <location>
        <begin position="3"/>
        <end position="131"/>
    </location>
</feature>
<dbReference type="RefSeq" id="WP_071618522.1">
    <property type="nucleotide sequence ID" value="NZ_MINN01000085.1"/>
</dbReference>
<evidence type="ECO:0000313" key="4">
    <source>
        <dbReference type="EMBL" id="OIU71131.1"/>
    </source>
</evidence>
<dbReference type="Gene3D" id="3.10.180.10">
    <property type="entry name" value="2,3-Dihydroxybiphenyl 1,2-Dioxygenase, domain 1"/>
    <property type="match status" value="1"/>
</dbReference>